<evidence type="ECO:0000256" key="4">
    <source>
        <dbReference type="ARBA" id="ARBA00023136"/>
    </source>
</evidence>
<dbReference type="PROSITE" id="PS50893">
    <property type="entry name" value="ABC_TRANSPORTER_2"/>
    <property type="match status" value="1"/>
</dbReference>
<evidence type="ECO:0000256" key="5">
    <source>
        <dbReference type="SAM" id="Phobius"/>
    </source>
</evidence>
<comment type="subcellular location">
    <subcellularLocation>
        <location evidence="1">Cell membrane</location>
        <topology evidence="1">Multi-pass membrane protein</topology>
    </subcellularLocation>
</comment>
<dbReference type="InterPro" id="IPR027417">
    <property type="entry name" value="P-loop_NTPase"/>
</dbReference>
<dbReference type="PROSITE" id="PS50929">
    <property type="entry name" value="ABC_TM1F"/>
    <property type="match status" value="1"/>
</dbReference>
<name>A0ABV1EAK2_9FIRM</name>
<sequence length="511" mass="55593">MEQEKNNTFSWVLRFATQCKGKMAASVLLAVLGSVCGIVPYFAVSQIVIQICGQNYDLIPIGFWALAALLGYLGSTWFGTVSTILSHRSAFTILKNIRTELTAKLSRVPMGYILDTPSGKFKTLLVDTVEKLELPLAHMIPELTANILVPLLMMVYLFILDWRIALISLITIPIGLVCYMGMMKDYAKRYDRVLTAGKNMDAAIVEYIGGIEVIKAFNQSTASYGRYMDAVTENEAAKTTWFKQTNSFYVAGISIMPSCLLGVLPLGAYLYIQGSLETPVLITCVILALGLVKPLIQALQYTDSLAMVDSTVKEIAGLLETEEMQRPEERVTLPNSHISFRNVCFGYGNTEVLHQISFDAVPGGMTAIVGPSGSGKSTAARLIASFWEADSGEVQIGGMDVRNIPLSQVMDTVAYVSQDNFLFHLSVKENIRMGKPGATDEEIVSAAKQASCHEFISALPKGYDTLVGDGGGSLSGGERQRIAIARAILKNSPVVVLDEATASFFYTQLCA</sequence>
<dbReference type="Gene3D" id="1.20.1560.10">
    <property type="entry name" value="ABC transporter type 1, transmembrane domain"/>
    <property type="match status" value="1"/>
</dbReference>
<feature type="domain" description="ABC transmembrane type-1" evidence="7">
    <location>
        <begin position="24"/>
        <end position="307"/>
    </location>
</feature>
<dbReference type="InterPro" id="IPR036640">
    <property type="entry name" value="ABC1_TM_sf"/>
</dbReference>
<dbReference type="Pfam" id="PF00005">
    <property type="entry name" value="ABC_tran"/>
    <property type="match status" value="1"/>
</dbReference>
<dbReference type="Gene3D" id="3.40.50.300">
    <property type="entry name" value="P-loop containing nucleotide triphosphate hydrolases"/>
    <property type="match status" value="1"/>
</dbReference>
<dbReference type="RefSeq" id="WP_349232230.1">
    <property type="nucleotide sequence ID" value="NZ_JBBMFK010000023.1"/>
</dbReference>
<evidence type="ECO:0000313" key="8">
    <source>
        <dbReference type="EMBL" id="MEQ2444352.1"/>
    </source>
</evidence>
<dbReference type="PANTHER" id="PTHR24221:SF654">
    <property type="entry name" value="ATP-BINDING CASSETTE SUB-FAMILY B MEMBER 6"/>
    <property type="match status" value="1"/>
</dbReference>
<dbReference type="PANTHER" id="PTHR24221">
    <property type="entry name" value="ATP-BINDING CASSETTE SUB-FAMILY B"/>
    <property type="match status" value="1"/>
</dbReference>
<dbReference type="Pfam" id="PF00664">
    <property type="entry name" value="ABC_membrane"/>
    <property type="match status" value="1"/>
</dbReference>
<evidence type="ECO:0000256" key="2">
    <source>
        <dbReference type="ARBA" id="ARBA00022692"/>
    </source>
</evidence>
<gene>
    <name evidence="8" type="ORF">WMO64_12855</name>
</gene>
<evidence type="ECO:0000259" key="6">
    <source>
        <dbReference type="PROSITE" id="PS50893"/>
    </source>
</evidence>
<feature type="transmembrane region" description="Helical" evidence="5">
    <location>
        <begin position="63"/>
        <end position="85"/>
    </location>
</feature>
<feature type="transmembrane region" description="Helical" evidence="5">
    <location>
        <begin position="23"/>
        <end position="43"/>
    </location>
</feature>
<feature type="transmembrane region" description="Helical" evidence="5">
    <location>
        <begin position="140"/>
        <end position="159"/>
    </location>
</feature>
<dbReference type="GO" id="GO:0005524">
    <property type="term" value="F:ATP binding"/>
    <property type="evidence" value="ECO:0007669"/>
    <property type="project" value="UniProtKB-KW"/>
</dbReference>
<accession>A0ABV1EAK2</accession>
<reference evidence="8 9" key="1">
    <citation type="submission" date="2024-03" db="EMBL/GenBank/DDBJ databases">
        <title>Human intestinal bacterial collection.</title>
        <authorList>
            <person name="Pauvert C."/>
            <person name="Hitch T.C.A."/>
            <person name="Clavel T."/>
        </authorList>
    </citation>
    <scope>NUCLEOTIDE SEQUENCE [LARGE SCALE GENOMIC DNA]</scope>
    <source>
        <strain evidence="8 9">CLA-AP-H29</strain>
    </source>
</reference>
<dbReference type="PROSITE" id="PS00211">
    <property type="entry name" value="ABC_TRANSPORTER_1"/>
    <property type="match status" value="1"/>
</dbReference>
<dbReference type="SUPFAM" id="SSF52540">
    <property type="entry name" value="P-loop containing nucleoside triphosphate hydrolases"/>
    <property type="match status" value="1"/>
</dbReference>
<evidence type="ECO:0000256" key="3">
    <source>
        <dbReference type="ARBA" id="ARBA00022989"/>
    </source>
</evidence>
<dbReference type="InterPro" id="IPR003439">
    <property type="entry name" value="ABC_transporter-like_ATP-bd"/>
</dbReference>
<keyword evidence="3 5" id="KW-1133">Transmembrane helix</keyword>
<keyword evidence="8" id="KW-0067">ATP-binding</keyword>
<dbReference type="SUPFAM" id="SSF90123">
    <property type="entry name" value="ABC transporter transmembrane region"/>
    <property type="match status" value="1"/>
</dbReference>
<keyword evidence="2 5" id="KW-0812">Transmembrane</keyword>
<evidence type="ECO:0000256" key="1">
    <source>
        <dbReference type="ARBA" id="ARBA00004651"/>
    </source>
</evidence>
<feature type="transmembrane region" description="Helical" evidence="5">
    <location>
        <begin position="248"/>
        <end position="272"/>
    </location>
</feature>
<proteinExistence type="predicted"/>
<dbReference type="EMBL" id="JBBMFK010000023">
    <property type="protein sequence ID" value="MEQ2444352.1"/>
    <property type="molecule type" value="Genomic_DNA"/>
</dbReference>
<evidence type="ECO:0000313" key="9">
    <source>
        <dbReference type="Proteomes" id="UP001464378"/>
    </source>
</evidence>
<keyword evidence="8" id="KW-0547">Nucleotide-binding</keyword>
<keyword evidence="9" id="KW-1185">Reference proteome</keyword>
<protein>
    <submittedName>
        <fullName evidence="8">ABC transporter ATP-binding protein</fullName>
    </submittedName>
</protein>
<organism evidence="8 9">
    <name type="scientific">Pseudoflavonifractor intestinihominis</name>
    <dbReference type="NCBI Taxonomy" id="3133171"/>
    <lineage>
        <taxon>Bacteria</taxon>
        <taxon>Bacillati</taxon>
        <taxon>Bacillota</taxon>
        <taxon>Clostridia</taxon>
        <taxon>Eubacteriales</taxon>
        <taxon>Oscillospiraceae</taxon>
        <taxon>Pseudoflavonifractor</taxon>
    </lineage>
</organism>
<evidence type="ECO:0000259" key="7">
    <source>
        <dbReference type="PROSITE" id="PS50929"/>
    </source>
</evidence>
<dbReference type="InterPro" id="IPR039421">
    <property type="entry name" value="Type_1_exporter"/>
</dbReference>
<feature type="transmembrane region" description="Helical" evidence="5">
    <location>
        <begin position="165"/>
        <end position="182"/>
    </location>
</feature>
<dbReference type="InterPro" id="IPR017871">
    <property type="entry name" value="ABC_transporter-like_CS"/>
</dbReference>
<dbReference type="Proteomes" id="UP001464378">
    <property type="component" value="Unassembled WGS sequence"/>
</dbReference>
<keyword evidence="4 5" id="KW-0472">Membrane</keyword>
<feature type="domain" description="ABC transporter" evidence="6">
    <location>
        <begin position="338"/>
        <end position="511"/>
    </location>
</feature>
<comment type="caution">
    <text evidence="8">The sequence shown here is derived from an EMBL/GenBank/DDBJ whole genome shotgun (WGS) entry which is preliminary data.</text>
</comment>
<dbReference type="InterPro" id="IPR011527">
    <property type="entry name" value="ABC1_TM_dom"/>
</dbReference>